<name>A0ABN7YRR1_9BURK</name>
<proteinExistence type="inferred from homology"/>
<keyword evidence="1" id="KW-0998">Cell outer membrane</keyword>
<keyword evidence="1 2" id="KW-0378">Hydrolase</keyword>
<evidence type="ECO:0000313" key="3">
    <source>
        <dbReference type="Proteomes" id="UP000721236"/>
    </source>
</evidence>
<comment type="similarity">
    <text evidence="1">Belongs to the PagL family.</text>
</comment>
<dbReference type="SUPFAM" id="SSF56925">
    <property type="entry name" value="OMPA-like"/>
    <property type="match status" value="1"/>
</dbReference>
<keyword evidence="1" id="KW-0472">Membrane</keyword>
<dbReference type="PIRSF" id="PIRSF029681">
    <property type="entry name" value="PagL"/>
    <property type="match status" value="1"/>
</dbReference>
<dbReference type="EMBL" id="CAJZAH010000002">
    <property type="protein sequence ID" value="CAG9175499.1"/>
    <property type="molecule type" value="Genomic_DNA"/>
</dbReference>
<protein>
    <recommendedName>
        <fullName evidence="1">Lipid A deacylase</fullName>
        <ecNumber evidence="1">3.1.1.77</ecNumber>
    </recommendedName>
    <alternativeName>
        <fullName evidence="1">LPS 3-O-deacylase</fullName>
    </alternativeName>
    <alternativeName>
        <fullName evidence="1">Outer membrane enzyme</fullName>
    </alternativeName>
</protein>
<evidence type="ECO:0000256" key="1">
    <source>
        <dbReference type="PIRNR" id="PIRNR029681"/>
    </source>
</evidence>
<organism evidence="2 3">
    <name type="scientific">Cupriavidus respiraculi</name>
    <dbReference type="NCBI Taxonomy" id="195930"/>
    <lineage>
        <taxon>Bacteria</taxon>
        <taxon>Pseudomonadati</taxon>
        <taxon>Pseudomonadota</taxon>
        <taxon>Betaproteobacteria</taxon>
        <taxon>Burkholderiales</taxon>
        <taxon>Burkholderiaceae</taxon>
        <taxon>Cupriavidus</taxon>
    </lineage>
</organism>
<dbReference type="Proteomes" id="UP000721236">
    <property type="component" value="Unassembled WGS sequence"/>
</dbReference>
<comment type="function">
    <text evidence="1">Has lipid A 3-O-deacylase activity. Hydrolyzes the ester bond at the 3 position of lipid A, a bioactive component of lipopolysaccharide (LPS), thereby releasing the primary fatty acyl moiety.</text>
</comment>
<dbReference type="GO" id="GO:0050528">
    <property type="term" value="F:acyloxyacyl hydrolase activity"/>
    <property type="evidence" value="ECO:0007669"/>
    <property type="project" value="UniProtKB-EC"/>
</dbReference>
<dbReference type="InterPro" id="IPR011250">
    <property type="entry name" value="OMP/PagP_B-barrel"/>
</dbReference>
<sequence length="209" mass="23298">MPFACARLLLPNLLILDMTSEQQRATPARQFRNAWLLAAAAAATLIAAPAQADPAVHVAFGRDTDNGLNKYEIGLNWDSGFAWGNPNGWGAKLQYEVELARWNARRGTNRQDVTEFGLSPILRIEKRGASWVPFAELSVGLRLMSSTHTSDEHRYSTAFQFSDMAGIGVAFGPQQRAEVGFRYQHISNASIKRPNPGTDFYTGYVRYRF</sequence>
<comment type="subunit">
    <text evidence="1">Homodimer.</text>
</comment>
<accession>A0ABN7YRR1</accession>
<dbReference type="Pfam" id="PF09411">
    <property type="entry name" value="PagL"/>
    <property type="match status" value="1"/>
</dbReference>
<keyword evidence="3" id="KW-1185">Reference proteome</keyword>
<evidence type="ECO:0000313" key="2">
    <source>
        <dbReference type="EMBL" id="CAG9175499.1"/>
    </source>
</evidence>
<dbReference type="InterPro" id="IPR018550">
    <property type="entry name" value="Lipid-A_deacylase-rel"/>
</dbReference>
<comment type="subcellular location">
    <subcellularLocation>
        <location evidence="1">Cell outer membrane</location>
        <topology evidence="1">Multi-pass membrane protein</topology>
    </subcellularLocation>
</comment>
<dbReference type="Gene3D" id="2.40.160.20">
    <property type="match status" value="1"/>
</dbReference>
<comment type="caution">
    <text evidence="2">The sequence shown here is derived from an EMBL/GenBank/DDBJ whole genome shotgun (WGS) entry which is preliminary data.</text>
</comment>
<gene>
    <name evidence="2" type="primary">pagL_2</name>
    <name evidence="2" type="ORF">LMG21510_02885</name>
</gene>
<reference evidence="2 3" key="1">
    <citation type="submission" date="2021-08" db="EMBL/GenBank/DDBJ databases">
        <authorList>
            <person name="Peeters C."/>
        </authorList>
    </citation>
    <scope>NUCLEOTIDE SEQUENCE [LARGE SCALE GENOMIC DNA]</scope>
    <source>
        <strain evidence="2 3">LMG 21510</strain>
    </source>
</reference>
<dbReference type="EC" id="3.1.1.77" evidence="1"/>
<comment type="catalytic activity">
    <reaction evidence="1">
        <text>a 3-(acyloxy)acyl derivative of bacterial toxin + H2O = a 3-hydroxyacyl derivative of bacterial toxin + a fatty acid + H(+)</text>
        <dbReference type="Rhea" id="RHEA:12032"/>
        <dbReference type="ChEBI" id="CHEBI:15377"/>
        <dbReference type="ChEBI" id="CHEBI:15378"/>
        <dbReference type="ChEBI" id="CHEBI:28868"/>
        <dbReference type="ChEBI" id="CHEBI:136853"/>
        <dbReference type="ChEBI" id="CHEBI:140675"/>
        <dbReference type="EC" id="3.1.1.77"/>
    </reaction>
</comment>